<dbReference type="OrthoDB" id="5976046at2"/>
<feature type="signal peptide" evidence="1">
    <location>
        <begin position="1"/>
        <end position="22"/>
    </location>
</feature>
<accession>A0A4R5UAI6</accession>
<dbReference type="EMBL" id="SMTG01000003">
    <property type="protein sequence ID" value="TDK31520.1"/>
    <property type="molecule type" value="Genomic_DNA"/>
</dbReference>
<evidence type="ECO:0000313" key="2">
    <source>
        <dbReference type="EMBL" id="TDK31520.1"/>
    </source>
</evidence>
<organism evidence="2 3">
    <name type="scientific">Luteimonas terrae</name>
    <dbReference type="NCBI Taxonomy" id="1530191"/>
    <lineage>
        <taxon>Bacteria</taxon>
        <taxon>Pseudomonadati</taxon>
        <taxon>Pseudomonadota</taxon>
        <taxon>Gammaproteobacteria</taxon>
        <taxon>Lysobacterales</taxon>
        <taxon>Lysobacteraceae</taxon>
        <taxon>Luteimonas</taxon>
    </lineage>
</organism>
<dbReference type="Proteomes" id="UP000295543">
    <property type="component" value="Unassembled WGS sequence"/>
</dbReference>
<dbReference type="AlphaFoldDB" id="A0A4R5UAI6"/>
<evidence type="ECO:0000256" key="1">
    <source>
        <dbReference type="SAM" id="SignalP"/>
    </source>
</evidence>
<protein>
    <submittedName>
        <fullName evidence="2">Uncharacterized protein</fullName>
    </submittedName>
</protein>
<evidence type="ECO:0000313" key="3">
    <source>
        <dbReference type="Proteomes" id="UP000295543"/>
    </source>
</evidence>
<keyword evidence="1" id="KW-0732">Signal</keyword>
<dbReference type="RefSeq" id="WP_055251799.1">
    <property type="nucleotide sequence ID" value="NZ_SMTG01000003.1"/>
</dbReference>
<name>A0A4R5UAI6_9GAMM</name>
<comment type="caution">
    <text evidence="2">The sequence shown here is derived from an EMBL/GenBank/DDBJ whole genome shotgun (WGS) entry which is preliminary data.</text>
</comment>
<keyword evidence="3" id="KW-1185">Reference proteome</keyword>
<sequence length="151" mass="15829">MSILRTACIALSLAAVGTPAFAQDAPITDAQAAYMGAHVFDRQVAIFREFCATDAAGAQALDTGVAQFRINNPDYVAASAAEPDTPAFAAAVKAFDSQFDQVAGTMRTQLQGRPVGPQCTQLGDQLRQARFATLLEQAKRRSAPAAAPTTP</sequence>
<reference evidence="2 3" key="1">
    <citation type="submission" date="2019-03" db="EMBL/GenBank/DDBJ databases">
        <title>Luteimonas zhaokaii sp.nov., isolated from the rectal contents of Plateau pika in Yushu, Qinghai Province, China.</title>
        <authorList>
            <person name="Zhang G."/>
        </authorList>
    </citation>
    <scope>NUCLEOTIDE SEQUENCE [LARGE SCALE GENOMIC DNA]</scope>
    <source>
        <strain evidence="2 3">THG-MD21</strain>
    </source>
</reference>
<proteinExistence type="predicted"/>
<feature type="chain" id="PRO_5020418713" evidence="1">
    <location>
        <begin position="23"/>
        <end position="151"/>
    </location>
</feature>
<gene>
    <name evidence="2" type="ORF">E2F49_08720</name>
</gene>